<sequence>MDRSVEEYEPGWSRDLWQSNVAAERSSAFFRRLSCDIERLQERLQTLPLDGRDAGAPRRDSVLAEDFEGRPVIDSYGSLRQWLSSAMPEHNPAIDSLCQSQQHFQSWAAPFMEKPNYFTVDQTDFRYLCKMLLDSDRTLEEDCHRRFLQVESMRKDYIRLCTTNSQPNTLRSIIALRIMKISEKSNRPGETKNILRADVETLDPIPAGILDITLSSNQVGVIGQVLPQISDAKTRELYRGICIKACAFCRKPKFHVLDTDVHPLLRNLTEFPRDAPRDNCAYQRQVCSSCRFTWLIRDICQEWWHNLAYHTWLKPRCNQRCSKHRSLSRTRDVGAYILQFNSIDSGDLRRCMNMYRQVLQYRHALQKLKPQPEPRDLAVAQRLLNRFLDVGLMHNFVQLDTTTETLKIAQYMTVIHEHERLRASPDLTYQVPIFLNLFKRQNIPKECIVCAEDKFEIDYDSWLQWNQAWGEFRSPWMWTVLEYPVSEHQRCTHPLDVCRLCIAKHIAISLGNGNFERITCPQCDRGLAYDEIKNLCPEETFKMYDKRVLLHTLGKLPNFRWCLAPHCENGQVYDDIDPMSPVVQCQECDFKMCFYHGLPWHNSLTCDEFDSSLTHGDPKYQETQAIIENNTKGCPNCDVRIEKGSGCFHMTCFSCKHEFCWECLVSWQLVKANRVNHYPGCYFRSSDLTPTAITGIDLRTALQWRG</sequence>
<evidence type="ECO:0000256" key="2">
    <source>
        <dbReference type="ARBA" id="ARBA00012251"/>
    </source>
</evidence>
<dbReference type="EC" id="2.3.2.31" evidence="2"/>
<dbReference type="InterPro" id="IPR013083">
    <property type="entry name" value="Znf_RING/FYVE/PHD"/>
</dbReference>
<keyword evidence="11" id="KW-1185">Reference proteome</keyword>
<evidence type="ECO:0000256" key="3">
    <source>
        <dbReference type="ARBA" id="ARBA00022679"/>
    </source>
</evidence>
<evidence type="ECO:0000256" key="7">
    <source>
        <dbReference type="ARBA" id="ARBA00022786"/>
    </source>
</evidence>
<evidence type="ECO:0000313" key="10">
    <source>
        <dbReference type="EMBL" id="KAF1994798.1"/>
    </source>
</evidence>
<evidence type="ECO:0000256" key="8">
    <source>
        <dbReference type="ARBA" id="ARBA00022833"/>
    </source>
</evidence>
<proteinExistence type="predicted"/>
<dbReference type="InterPro" id="IPR017907">
    <property type="entry name" value="Znf_RING_CS"/>
</dbReference>
<keyword evidence="7" id="KW-0833">Ubl conjugation pathway</keyword>
<accession>A0A6A5W1D4</accession>
<dbReference type="Pfam" id="PF22191">
    <property type="entry name" value="IBR_1"/>
    <property type="match status" value="1"/>
</dbReference>
<dbReference type="CDD" id="cd20335">
    <property type="entry name" value="BRcat_RBR"/>
    <property type="match status" value="1"/>
</dbReference>
<evidence type="ECO:0000256" key="4">
    <source>
        <dbReference type="ARBA" id="ARBA00022723"/>
    </source>
</evidence>
<keyword evidence="8" id="KW-0862">Zinc</keyword>
<dbReference type="PROSITE" id="PS51873">
    <property type="entry name" value="TRIAD"/>
    <property type="match status" value="1"/>
</dbReference>
<dbReference type="GO" id="GO:0061630">
    <property type="term" value="F:ubiquitin protein ligase activity"/>
    <property type="evidence" value="ECO:0007669"/>
    <property type="project" value="UniProtKB-EC"/>
</dbReference>
<dbReference type="SUPFAM" id="SSF57850">
    <property type="entry name" value="RING/U-box"/>
    <property type="match status" value="3"/>
</dbReference>
<comment type="catalytic activity">
    <reaction evidence="1">
        <text>[E2 ubiquitin-conjugating enzyme]-S-ubiquitinyl-L-cysteine + [acceptor protein]-L-lysine = [E2 ubiquitin-conjugating enzyme]-L-cysteine + [acceptor protein]-N(6)-ubiquitinyl-L-lysine.</text>
        <dbReference type="EC" id="2.3.2.31"/>
    </reaction>
</comment>
<evidence type="ECO:0000256" key="6">
    <source>
        <dbReference type="ARBA" id="ARBA00022771"/>
    </source>
</evidence>
<keyword evidence="6" id="KW-0863">Zinc-finger</keyword>
<evidence type="ECO:0000313" key="11">
    <source>
        <dbReference type="Proteomes" id="UP000799779"/>
    </source>
</evidence>
<name>A0A6A5W1D4_9PLEO</name>
<dbReference type="PANTHER" id="PTHR11685">
    <property type="entry name" value="RBR FAMILY RING FINGER AND IBR DOMAIN-CONTAINING"/>
    <property type="match status" value="1"/>
</dbReference>
<dbReference type="InterPro" id="IPR002867">
    <property type="entry name" value="IBR_dom"/>
</dbReference>
<dbReference type="EMBL" id="ML977651">
    <property type="protein sequence ID" value="KAF1994798.1"/>
    <property type="molecule type" value="Genomic_DNA"/>
</dbReference>
<evidence type="ECO:0000256" key="1">
    <source>
        <dbReference type="ARBA" id="ARBA00001798"/>
    </source>
</evidence>
<protein>
    <recommendedName>
        <fullName evidence="2">RBR-type E3 ubiquitin transferase</fullName>
        <ecNumber evidence="2">2.3.2.31</ecNumber>
    </recommendedName>
</protein>
<evidence type="ECO:0000259" key="9">
    <source>
        <dbReference type="PROSITE" id="PS51873"/>
    </source>
</evidence>
<dbReference type="Gene3D" id="3.30.40.10">
    <property type="entry name" value="Zinc/RING finger domain, C3HC4 (zinc finger)"/>
    <property type="match status" value="1"/>
</dbReference>
<keyword evidence="3" id="KW-0808">Transferase</keyword>
<dbReference type="InterPro" id="IPR031127">
    <property type="entry name" value="E3_UB_ligase_RBR"/>
</dbReference>
<dbReference type="Proteomes" id="UP000799779">
    <property type="component" value="Unassembled WGS sequence"/>
</dbReference>
<evidence type="ECO:0000256" key="5">
    <source>
        <dbReference type="ARBA" id="ARBA00022737"/>
    </source>
</evidence>
<feature type="domain" description="RING-type" evidence="9">
    <location>
        <begin position="443"/>
        <end position="685"/>
    </location>
</feature>
<keyword evidence="4" id="KW-0479">Metal-binding</keyword>
<reference evidence="10" key="1">
    <citation type="journal article" date="2020" name="Stud. Mycol.">
        <title>101 Dothideomycetes genomes: a test case for predicting lifestyles and emergence of pathogens.</title>
        <authorList>
            <person name="Haridas S."/>
            <person name="Albert R."/>
            <person name="Binder M."/>
            <person name="Bloem J."/>
            <person name="Labutti K."/>
            <person name="Salamov A."/>
            <person name="Andreopoulos B."/>
            <person name="Baker S."/>
            <person name="Barry K."/>
            <person name="Bills G."/>
            <person name="Bluhm B."/>
            <person name="Cannon C."/>
            <person name="Castanera R."/>
            <person name="Culley D."/>
            <person name="Daum C."/>
            <person name="Ezra D."/>
            <person name="Gonzalez J."/>
            <person name="Henrissat B."/>
            <person name="Kuo A."/>
            <person name="Liang C."/>
            <person name="Lipzen A."/>
            <person name="Lutzoni F."/>
            <person name="Magnuson J."/>
            <person name="Mondo S."/>
            <person name="Nolan M."/>
            <person name="Ohm R."/>
            <person name="Pangilinan J."/>
            <person name="Park H.-J."/>
            <person name="Ramirez L."/>
            <person name="Alfaro M."/>
            <person name="Sun H."/>
            <person name="Tritt A."/>
            <person name="Yoshinaga Y."/>
            <person name="Zwiers L.-H."/>
            <person name="Turgeon B."/>
            <person name="Goodwin S."/>
            <person name="Spatafora J."/>
            <person name="Crous P."/>
            <person name="Grigoriev I."/>
        </authorList>
    </citation>
    <scope>NUCLEOTIDE SEQUENCE</scope>
    <source>
        <strain evidence="10">CBS 123094</strain>
    </source>
</reference>
<dbReference type="GO" id="GO:0008270">
    <property type="term" value="F:zinc ion binding"/>
    <property type="evidence" value="ECO:0007669"/>
    <property type="project" value="UniProtKB-KW"/>
</dbReference>
<dbReference type="InterPro" id="IPR044066">
    <property type="entry name" value="TRIAD_supradom"/>
</dbReference>
<dbReference type="PROSITE" id="PS00518">
    <property type="entry name" value="ZF_RING_1"/>
    <property type="match status" value="1"/>
</dbReference>
<dbReference type="Pfam" id="PF01485">
    <property type="entry name" value="IBR"/>
    <property type="match status" value="1"/>
</dbReference>
<dbReference type="SMART" id="SM00647">
    <property type="entry name" value="IBR"/>
    <property type="match status" value="2"/>
</dbReference>
<organism evidence="10 11">
    <name type="scientific">Amniculicola lignicola CBS 123094</name>
    <dbReference type="NCBI Taxonomy" id="1392246"/>
    <lineage>
        <taxon>Eukaryota</taxon>
        <taxon>Fungi</taxon>
        <taxon>Dikarya</taxon>
        <taxon>Ascomycota</taxon>
        <taxon>Pezizomycotina</taxon>
        <taxon>Dothideomycetes</taxon>
        <taxon>Pleosporomycetidae</taxon>
        <taxon>Pleosporales</taxon>
        <taxon>Amniculicolaceae</taxon>
        <taxon>Amniculicola</taxon>
    </lineage>
</organism>
<dbReference type="Gene3D" id="1.20.120.1750">
    <property type="match status" value="1"/>
</dbReference>
<dbReference type="GO" id="GO:0016567">
    <property type="term" value="P:protein ubiquitination"/>
    <property type="evidence" value="ECO:0007669"/>
    <property type="project" value="InterPro"/>
</dbReference>
<keyword evidence="5" id="KW-0677">Repeat</keyword>
<dbReference type="AlphaFoldDB" id="A0A6A5W1D4"/>
<gene>
    <name evidence="10" type="ORF">P154DRAFT_624461</name>
</gene>
<dbReference type="OrthoDB" id="1431934at2759"/>